<feature type="domain" description="Transglutaminase-like" evidence="2">
    <location>
        <begin position="398"/>
        <end position="469"/>
    </location>
</feature>
<dbReference type="Pfam" id="PF11992">
    <property type="entry name" value="TgpA_N"/>
    <property type="match status" value="1"/>
</dbReference>
<feature type="transmembrane region" description="Helical" evidence="1">
    <location>
        <begin position="129"/>
        <end position="147"/>
    </location>
</feature>
<dbReference type="EMBL" id="CP077093">
    <property type="protein sequence ID" value="QXI27165.1"/>
    <property type="molecule type" value="Genomic_DNA"/>
</dbReference>
<dbReference type="InterPro" id="IPR002931">
    <property type="entry name" value="Transglutaminase-like"/>
</dbReference>
<feature type="transmembrane region" description="Helical" evidence="1">
    <location>
        <begin position="547"/>
        <end position="565"/>
    </location>
</feature>
<name>A0A9E6TRJ2_9PSED</name>
<dbReference type="RefSeq" id="WP_186682314.1">
    <property type="nucleotide sequence ID" value="NZ_CP077093.1"/>
</dbReference>
<evidence type="ECO:0000313" key="3">
    <source>
        <dbReference type="EMBL" id="QXI27165.1"/>
    </source>
</evidence>
<dbReference type="SMART" id="SM00460">
    <property type="entry name" value="TGc"/>
    <property type="match status" value="1"/>
</dbReference>
<feature type="transmembrane region" description="Helical" evidence="1">
    <location>
        <begin position="12"/>
        <end position="43"/>
    </location>
</feature>
<keyword evidence="1" id="KW-0472">Membrane</keyword>
<dbReference type="SUPFAM" id="SSF54001">
    <property type="entry name" value="Cysteine proteinases"/>
    <property type="match status" value="1"/>
</dbReference>
<dbReference type="PANTHER" id="PTHR42736:SF1">
    <property type="entry name" value="PROTEIN-GLUTAMINE GAMMA-GLUTAMYLTRANSFERASE"/>
    <property type="match status" value="1"/>
</dbReference>
<proteinExistence type="predicted"/>
<dbReference type="Gene3D" id="3.10.620.30">
    <property type="match status" value="1"/>
</dbReference>
<dbReference type="Proteomes" id="UP000634530">
    <property type="component" value="Chromosome"/>
</dbReference>
<organism evidence="3 4">
    <name type="scientific">Pseudomonas vanderleydeniana</name>
    <dbReference type="NCBI Taxonomy" id="2745495"/>
    <lineage>
        <taxon>Bacteria</taxon>
        <taxon>Pseudomonadati</taxon>
        <taxon>Pseudomonadota</taxon>
        <taxon>Gammaproteobacteria</taxon>
        <taxon>Pseudomonadales</taxon>
        <taxon>Pseudomonadaceae</taxon>
        <taxon>Pseudomonas</taxon>
    </lineage>
</organism>
<dbReference type="Pfam" id="PF13559">
    <property type="entry name" value="DUF4129"/>
    <property type="match status" value="1"/>
</dbReference>
<dbReference type="InterPro" id="IPR038765">
    <property type="entry name" value="Papain-like_cys_pep_sf"/>
</dbReference>
<dbReference type="InterPro" id="IPR052901">
    <property type="entry name" value="Bact_TGase-like"/>
</dbReference>
<feature type="transmembrane region" description="Helical" evidence="1">
    <location>
        <begin position="55"/>
        <end position="74"/>
    </location>
</feature>
<evidence type="ECO:0000259" key="2">
    <source>
        <dbReference type="SMART" id="SM00460"/>
    </source>
</evidence>
<dbReference type="AlphaFoldDB" id="A0A9E6TRJ2"/>
<evidence type="ECO:0000313" key="4">
    <source>
        <dbReference type="Proteomes" id="UP000634530"/>
    </source>
</evidence>
<feature type="transmembrane region" description="Helical" evidence="1">
    <location>
        <begin position="105"/>
        <end position="123"/>
    </location>
</feature>
<feature type="transmembrane region" description="Helical" evidence="1">
    <location>
        <begin position="159"/>
        <end position="180"/>
    </location>
</feature>
<evidence type="ECO:0000256" key="1">
    <source>
        <dbReference type="SAM" id="Phobius"/>
    </source>
</evidence>
<sequence length="656" mass="74193">MSGATTISRASLVWLLVAQALVMLPFWFHVPLWMVAFWLGCTFWRIQVYRMRATFPGRLLELLLLLFTIAGIWLSRSSLIGLDAGAVLLVAMFILKLVETRTHRDALVLIFLGLFCVAVAYLFEDSLPWAAYSLLPITALLAALIGLQQGPGTRPPATLRLAATLLAQALPLMLLLFLFFPRIAPLWSLPLPSDKGLSGLSESMAPADVAELGRSAELAFRASFDGPLPPRRELYWRALTLEQFDGRRWSQSPGIASSPPPKWQASGEPWRYSVILQPSGKPWLPTLDVARSELGDARQLADYRLQRQRPVQQALLYRASSWPQVPRDVQLDERARRRALQLPAEGDPRTRQWAAELRRTYPQPEALVAALLRHFHDEPYRYTLQPPTLGADSIDGFLFDSRQGFCAHFAGAMTYVLRAAGIPARVVAGYQGGELNPSGGFLTVRQYDAHAWVEYWQVARGWRSVDPTYAVAPQRIDQGLEQALSADEGVPGASVFSPLRYRQLTWLNELRLGWDNLNYGWQRWVLGYQGEQQLQLLWRWFGDLSRLALPVGLVVILGLLSLWLLRPWQVRTDPQLRAFATFEKLLRRHGLVREPGEGPLAFAERAAVHLPRQAQGIRRFGELFVSQRYAERTPSMDVLQQELRSLRRSLGNSIWE</sequence>
<reference evidence="3 4" key="2">
    <citation type="journal article" date="2021" name="Microorganisms">
        <title>The Ever-Expanding Pseudomonas Genus: Description of 43 New Species and Partition of the Pseudomonas putida Group.</title>
        <authorList>
            <person name="Girard L."/>
            <person name="Lood C."/>
            <person name="Hofte M."/>
            <person name="Vandamme P."/>
            <person name="Rokni-Zadeh H."/>
            <person name="van Noort V."/>
            <person name="Lavigne R."/>
            <person name="De Mot R."/>
        </authorList>
    </citation>
    <scope>NUCLEOTIDE SEQUENCE [LARGE SCALE GENOMIC DNA]</scope>
    <source>
        <strain evidence="3 4">RW8P3</strain>
    </source>
</reference>
<dbReference type="PANTHER" id="PTHR42736">
    <property type="entry name" value="PROTEIN-GLUTAMINE GAMMA-GLUTAMYLTRANSFERASE"/>
    <property type="match status" value="1"/>
</dbReference>
<dbReference type="InterPro" id="IPR025403">
    <property type="entry name" value="TgpA-like_C"/>
</dbReference>
<keyword evidence="1" id="KW-1133">Transmembrane helix</keyword>
<feature type="transmembrane region" description="Helical" evidence="1">
    <location>
        <begin position="80"/>
        <end position="98"/>
    </location>
</feature>
<keyword evidence="4" id="KW-1185">Reference proteome</keyword>
<protein>
    <submittedName>
        <fullName evidence="3">DUF3488 and transglutaminase-like domain-containing protein</fullName>
    </submittedName>
</protein>
<keyword evidence="1" id="KW-0812">Transmembrane</keyword>
<gene>
    <name evidence="3" type="ORF">HU752_025090</name>
</gene>
<dbReference type="KEGG" id="pvw:HU752_025090"/>
<dbReference type="Pfam" id="PF01841">
    <property type="entry name" value="Transglut_core"/>
    <property type="match status" value="1"/>
</dbReference>
<accession>A0A9E6TRJ2</accession>
<dbReference type="InterPro" id="IPR021878">
    <property type="entry name" value="TgpA_N"/>
</dbReference>
<reference evidence="3 4" key="1">
    <citation type="journal article" date="2020" name="Microorganisms">
        <title>Reliable Identification of Environmental Pseudomonas Isolates Using the rpoD Gene.</title>
        <authorList>
            <consortium name="The Broad Institute Genome Sequencing Platform"/>
            <person name="Girard L."/>
            <person name="Lood C."/>
            <person name="Rokni-Zadeh H."/>
            <person name="van Noort V."/>
            <person name="Lavigne R."/>
            <person name="De Mot R."/>
        </authorList>
    </citation>
    <scope>NUCLEOTIDE SEQUENCE [LARGE SCALE GENOMIC DNA]</scope>
    <source>
        <strain evidence="3 4">RW8P3</strain>
    </source>
</reference>